<keyword evidence="3" id="KW-0813">Transport</keyword>
<feature type="transmembrane region" description="Helical" evidence="9">
    <location>
        <begin position="172"/>
        <end position="191"/>
    </location>
</feature>
<keyword evidence="6 9" id="KW-1133">Transmembrane helix</keyword>
<feature type="compositionally biased region" description="Low complexity" evidence="8">
    <location>
        <begin position="86"/>
        <end position="106"/>
    </location>
</feature>
<feature type="transmembrane region" description="Helical" evidence="9">
    <location>
        <begin position="396"/>
        <end position="416"/>
    </location>
</feature>
<evidence type="ECO:0000256" key="2">
    <source>
        <dbReference type="ARBA" id="ARBA00007935"/>
    </source>
</evidence>
<dbReference type="Pfam" id="PF01032">
    <property type="entry name" value="FecCD"/>
    <property type="match status" value="1"/>
</dbReference>
<organism evidence="10 11">
    <name type="scientific">Brevibacterium samyangense</name>
    <dbReference type="NCBI Taxonomy" id="366888"/>
    <lineage>
        <taxon>Bacteria</taxon>
        <taxon>Bacillati</taxon>
        <taxon>Actinomycetota</taxon>
        <taxon>Actinomycetes</taxon>
        <taxon>Micrococcales</taxon>
        <taxon>Brevibacteriaceae</taxon>
        <taxon>Brevibacterium</taxon>
    </lineage>
</organism>
<proteinExistence type="inferred from homology"/>
<dbReference type="InterPro" id="IPR037294">
    <property type="entry name" value="ABC_BtuC-like"/>
</dbReference>
<evidence type="ECO:0000256" key="7">
    <source>
        <dbReference type="ARBA" id="ARBA00023136"/>
    </source>
</evidence>
<name>A0ABN2TF46_9MICO</name>
<feature type="transmembrane region" description="Helical" evidence="9">
    <location>
        <begin position="308"/>
        <end position="328"/>
    </location>
</feature>
<accession>A0ABN2TF46</accession>
<comment type="caution">
    <text evidence="10">The sequence shown here is derived from an EMBL/GenBank/DDBJ whole genome shotgun (WGS) entry which is preliminary data.</text>
</comment>
<evidence type="ECO:0000256" key="3">
    <source>
        <dbReference type="ARBA" id="ARBA00022448"/>
    </source>
</evidence>
<feature type="transmembrane region" description="Helical" evidence="9">
    <location>
        <begin position="211"/>
        <end position="230"/>
    </location>
</feature>
<feature type="region of interest" description="Disordered" evidence="8">
    <location>
        <begin position="1"/>
        <end position="123"/>
    </location>
</feature>
<comment type="similarity">
    <text evidence="2">Belongs to the binding-protein-dependent transport system permease family. FecCD subfamily.</text>
</comment>
<evidence type="ECO:0000313" key="11">
    <source>
        <dbReference type="Proteomes" id="UP001500755"/>
    </source>
</evidence>
<dbReference type="SUPFAM" id="SSF81345">
    <property type="entry name" value="ABC transporter involved in vitamin B12 uptake, BtuC"/>
    <property type="match status" value="1"/>
</dbReference>
<feature type="compositionally biased region" description="Low complexity" evidence="8">
    <location>
        <begin position="48"/>
        <end position="79"/>
    </location>
</feature>
<dbReference type="Proteomes" id="UP001500755">
    <property type="component" value="Unassembled WGS sequence"/>
</dbReference>
<keyword evidence="7 9" id="KW-0472">Membrane</keyword>
<dbReference type="InterPro" id="IPR000522">
    <property type="entry name" value="ABC_transptr_permease_BtuC"/>
</dbReference>
<evidence type="ECO:0000313" key="10">
    <source>
        <dbReference type="EMBL" id="GAA2007373.1"/>
    </source>
</evidence>
<dbReference type="Gene3D" id="1.10.3470.10">
    <property type="entry name" value="ABC transporter involved in vitamin B12 uptake, BtuC"/>
    <property type="match status" value="1"/>
</dbReference>
<keyword evidence="11" id="KW-1185">Reference proteome</keyword>
<dbReference type="CDD" id="cd06550">
    <property type="entry name" value="TM_ABC_iron-siderophores_like"/>
    <property type="match status" value="1"/>
</dbReference>
<dbReference type="RefSeq" id="WP_344308785.1">
    <property type="nucleotide sequence ID" value="NZ_BAAANO010000015.1"/>
</dbReference>
<keyword evidence="4" id="KW-1003">Cell membrane</keyword>
<evidence type="ECO:0000256" key="1">
    <source>
        <dbReference type="ARBA" id="ARBA00004651"/>
    </source>
</evidence>
<feature type="transmembrane region" description="Helical" evidence="9">
    <location>
        <begin position="349"/>
        <end position="366"/>
    </location>
</feature>
<evidence type="ECO:0000256" key="9">
    <source>
        <dbReference type="SAM" id="Phobius"/>
    </source>
</evidence>
<dbReference type="EMBL" id="BAAANO010000015">
    <property type="protein sequence ID" value="GAA2007373.1"/>
    <property type="molecule type" value="Genomic_DNA"/>
</dbReference>
<feature type="transmembrane region" description="Helical" evidence="9">
    <location>
        <begin position="236"/>
        <end position="254"/>
    </location>
</feature>
<feature type="transmembrane region" description="Helical" evidence="9">
    <location>
        <begin position="131"/>
        <end position="152"/>
    </location>
</feature>
<comment type="subcellular location">
    <subcellularLocation>
        <location evidence="1">Cell membrane</location>
        <topology evidence="1">Multi-pass membrane protein</topology>
    </subcellularLocation>
</comment>
<gene>
    <name evidence="10" type="ORF">GCM10009755_17110</name>
</gene>
<feature type="transmembrane region" description="Helical" evidence="9">
    <location>
        <begin position="266"/>
        <end position="288"/>
    </location>
</feature>
<evidence type="ECO:0008006" key="12">
    <source>
        <dbReference type="Google" id="ProtNLM"/>
    </source>
</evidence>
<reference evidence="10 11" key="1">
    <citation type="journal article" date="2019" name="Int. J. Syst. Evol. Microbiol.">
        <title>The Global Catalogue of Microorganisms (GCM) 10K type strain sequencing project: providing services to taxonomists for standard genome sequencing and annotation.</title>
        <authorList>
            <consortium name="The Broad Institute Genomics Platform"/>
            <consortium name="The Broad Institute Genome Sequencing Center for Infectious Disease"/>
            <person name="Wu L."/>
            <person name="Ma J."/>
        </authorList>
    </citation>
    <scope>NUCLEOTIDE SEQUENCE [LARGE SCALE GENOMIC DNA]</scope>
    <source>
        <strain evidence="10 11">JCM 14546</strain>
    </source>
</reference>
<keyword evidence="5 9" id="KW-0812">Transmembrane</keyword>
<protein>
    <recommendedName>
        <fullName evidence="12">Iron complex transport system permease protein</fullName>
    </recommendedName>
</protein>
<sequence>MADRYSLPNPPAGGSVGKRIPRTSAPEAPGTSGTPVIRATGADDAEATRASAGSAPSGTAPSGASGSASSRPAGAAAPSLLGKGLPTTSGVRRTGRPTTPQRTTPPLSNRPVHKPLRHAGPIPTKQGHRRYWVILGSLIAAALLFSWGNLAWDNPMPIGSDGFWKIAQLRAENVAIVIVVAFCQGVATVAFQTATNNRIITPSIMGFESLYSLVQTAAVFAFGAAGVVIVQGPAQFVFQVILMIGFSALLYGWLLTGKRGNIQIMLLVGIVIGGGLGSITTFMQRLLTPSEFDVLTARLIGSIANADSTYLLIGLPFVALAGGGLWFFSTRLNVLALGRDTAMNLGVNYQRQTMIVLLCVSVLMAVSTSLVGPMTFFGFLVAMIAYQLADTHDHRYVFPMAWAVGVTVLAGAYFVLKNIFYAAGAVSIIIELVGGTFFLVYILRKGRL</sequence>
<evidence type="ECO:0000256" key="5">
    <source>
        <dbReference type="ARBA" id="ARBA00022692"/>
    </source>
</evidence>
<dbReference type="PANTHER" id="PTHR30472:SF19">
    <property type="entry name" value="PETROBACTIN IMPORT SYSTEM PERMEASE PROTEIN YCLO"/>
    <property type="match status" value="1"/>
</dbReference>
<dbReference type="PANTHER" id="PTHR30472">
    <property type="entry name" value="FERRIC ENTEROBACTIN TRANSPORT SYSTEM PERMEASE PROTEIN"/>
    <property type="match status" value="1"/>
</dbReference>
<feature type="transmembrane region" description="Helical" evidence="9">
    <location>
        <begin position="422"/>
        <end position="443"/>
    </location>
</feature>
<evidence type="ECO:0000256" key="8">
    <source>
        <dbReference type="SAM" id="MobiDB-lite"/>
    </source>
</evidence>
<evidence type="ECO:0000256" key="4">
    <source>
        <dbReference type="ARBA" id="ARBA00022475"/>
    </source>
</evidence>
<evidence type="ECO:0000256" key="6">
    <source>
        <dbReference type="ARBA" id="ARBA00022989"/>
    </source>
</evidence>